<keyword evidence="1" id="KW-1133">Transmembrane helix</keyword>
<organism evidence="2 3">
    <name type="scientific">Candidatus Falkowbacteria bacterium CG10_big_fil_rev_8_21_14_0_10_37_14</name>
    <dbReference type="NCBI Taxonomy" id="1974561"/>
    <lineage>
        <taxon>Bacteria</taxon>
        <taxon>Candidatus Falkowiibacteriota</taxon>
    </lineage>
</organism>
<feature type="transmembrane region" description="Helical" evidence="1">
    <location>
        <begin position="87"/>
        <end position="107"/>
    </location>
</feature>
<evidence type="ECO:0000313" key="3">
    <source>
        <dbReference type="Proteomes" id="UP000228533"/>
    </source>
</evidence>
<name>A0A2M6WS92_9BACT</name>
<proteinExistence type="predicted"/>
<evidence type="ECO:0000313" key="2">
    <source>
        <dbReference type="EMBL" id="PIT95669.1"/>
    </source>
</evidence>
<dbReference type="Proteomes" id="UP000228533">
    <property type="component" value="Unassembled WGS sequence"/>
</dbReference>
<comment type="caution">
    <text evidence="2">The sequence shown here is derived from an EMBL/GenBank/DDBJ whole genome shotgun (WGS) entry which is preliminary data.</text>
</comment>
<feature type="transmembrane region" description="Helical" evidence="1">
    <location>
        <begin position="43"/>
        <end position="61"/>
    </location>
</feature>
<sequence length="211" mass="25018">MSINNQPQRNLFSDPSLWLLLFSNIITIFFATKEGWNLSTIMWIYWFQNITIGLFNFIRILQLKEFSTKGFKINGQPAQPTQGTKKFTAFFFLFHYGFFHFVYFIFLLTGTFTKSYGQSLNSIEFKYIFITALIFFINHLFSYFYNRPRDTKKQNIGSLMFYPYARIIPMHLTIILGSFFISALPFFLVLKTFSDAVMHIIEHKVLRKGEE</sequence>
<dbReference type="EMBL" id="PFAM01000026">
    <property type="protein sequence ID" value="PIT95669.1"/>
    <property type="molecule type" value="Genomic_DNA"/>
</dbReference>
<keyword evidence="1" id="KW-0812">Transmembrane</keyword>
<gene>
    <name evidence="2" type="ORF">COT94_04630</name>
</gene>
<reference evidence="3" key="1">
    <citation type="submission" date="2017-09" db="EMBL/GenBank/DDBJ databases">
        <title>Depth-based differentiation of microbial function through sediment-hosted aquifers and enrichment of novel symbionts in the deep terrestrial subsurface.</title>
        <authorList>
            <person name="Probst A.J."/>
            <person name="Ladd B."/>
            <person name="Jarett J.K."/>
            <person name="Geller-Mcgrath D.E."/>
            <person name="Sieber C.M.K."/>
            <person name="Emerson J.B."/>
            <person name="Anantharaman K."/>
            <person name="Thomas B.C."/>
            <person name="Malmstrom R."/>
            <person name="Stieglmeier M."/>
            <person name="Klingl A."/>
            <person name="Woyke T."/>
            <person name="Ryan C.M."/>
            <person name="Banfield J.F."/>
        </authorList>
    </citation>
    <scope>NUCLEOTIDE SEQUENCE [LARGE SCALE GENOMIC DNA]</scope>
</reference>
<feature type="transmembrane region" description="Helical" evidence="1">
    <location>
        <begin position="12"/>
        <end position="31"/>
    </location>
</feature>
<evidence type="ECO:0000256" key="1">
    <source>
        <dbReference type="SAM" id="Phobius"/>
    </source>
</evidence>
<accession>A0A2M6WS92</accession>
<dbReference type="Pfam" id="PF20108">
    <property type="entry name" value="DUF6498"/>
    <property type="match status" value="1"/>
</dbReference>
<dbReference type="InterPro" id="IPR045466">
    <property type="entry name" value="DUF6498"/>
</dbReference>
<feature type="transmembrane region" description="Helical" evidence="1">
    <location>
        <begin position="167"/>
        <end position="188"/>
    </location>
</feature>
<feature type="transmembrane region" description="Helical" evidence="1">
    <location>
        <begin position="127"/>
        <end position="146"/>
    </location>
</feature>
<keyword evidence="1" id="KW-0472">Membrane</keyword>
<protein>
    <submittedName>
        <fullName evidence="2">Uncharacterized protein</fullName>
    </submittedName>
</protein>
<dbReference type="AlphaFoldDB" id="A0A2M6WS92"/>